<name>A0A7I8DQK5_9FIRM</name>
<gene>
    <name evidence="1" type="ORF">bsdcttw_37390</name>
</gene>
<reference evidence="1 2" key="2">
    <citation type="submission" date="2020-08" db="EMBL/GenBank/DDBJ databases">
        <authorList>
            <person name="Ueki A."/>
            <person name="Tonouchi A."/>
        </authorList>
    </citation>
    <scope>NUCLEOTIDE SEQUENCE [LARGE SCALE GENOMIC DNA]</scope>
    <source>
        <strain evidence="1 2">CTTW</strain>
    </source>
</reference>
<sequence length="252" mass="30370">MKLRYNNPGIQHSIDSIMLFLEGDYSEYWFESSLYFYPQIDKGKLCSFNSLQKRDYLLEVLNGVVEFEAIKQKVISYQKYWDSKSFSIQKALEDTFDLNLSDKFNDLIGNITLNPICPRFLDERRFDVFYLNSEKGALGMAIHEIIHFVWFYVWNCHFKDDKREYENPHIKWIFSEMVVDTIMRKDKRLYSINPYFESGCAYDYFYTMKIDGTPVLDILQRLFEDNNILLFMEKGYEYCLVHEKEIRNQIKK</sequence>
<dbReference type="EMBL" id="AP023368">
    <property type="protein sequence ID" value="BCK00699.1"/>
    <property type="molecule type" value="Genomic_DNA"/>
</dbReference>
<keyword evidence="2" id="KW-1185">Reference proteome</keyword>
<reference evidence="1 2" key="1">
    <citation type="submission" date="2020-08" db="EMBL/GenBank/DDBJ databases">
        <title>Draft genome sequencing of an Anaerocolumna strain isolated from anoxic soil subjected to BSD treatment.</title>
        <authorList>
            <person name="Uek A."/>
            <person name="Tonouchi A."/>
        </authorList>
    </citation>
    <scope>NUCLEOTIDE SEQUENCE [LARGE SCALE GENOMIC DNA]</scope>
    <source>
        <strain evidence="1 2">CTTW</strain>
    </source>
</reference>
<dbReference type="AlphaFoldDB" id="A0A7I8DQK5"/>
<protein>
    <submittedName>
        <fullName evidence="1">Uncharacterized protein</fullName>
    </submittedName>
</protein>
<proteinExistence type="predicted"/>
<evidence type="ECO:0000313" key="1">
    <source>
        <dbReference type="EMBL" id="BCK00699.1"/>
    </source>
</evidence>
<dbReference type="Proteomes" id="UP000515703">
    <property type="component" value="Chromosome"/>
</dbReference>
<evidence type="ECO:0000313" key="2">
    <source>
        <dbReference type="Proteomes" id="UP000515703"/>
    </source>
</evidence>
<accession>A0A7I8DQK5</accession>
<organism evidence="1 2">
    <name type="scientific">Anaerocolumna chitinilytica</name>
    <dbReference type="NCBI Taxonomy" id="1727145"/>
    <lineage>
        <taxon>Bacteria</taxon>
        <taxon>Bacillati</taxon>
        <taxon>Bacillota</taxon>
        <taxon>Clostridia</taxon>
        <taxon>Lachnospirales</taxon>
        <taxon>Lachnospiraceae</taxon>
        <taxon>Anaerocolumna</taxon>
    </lineage>
</organism>
<dbReference type="KEGG" id="acht:bsdcttw_37390"/>
<dbReference type="RefSeq" id="WP_185256346.1">
    <property type="nucleotide sequence ID" value="NZ_AP023368.1"/>
</dbReference>